<evidence type="ECO:0000313" key="1">
    <source>
        <dbReference type="EMBL" id="VVC75953.1"/>
    </source>
</evidence>
<protein>
    <submittedName>
        <fullName evidence="1">Uncharacterized protein</fullName>
    </submittedName>
</protein>
<dbReference type="Proteomes" id="UP000324194">
    <property type="component" value="Chromosome 1"/>
</dbReference>
<sequence length="103" mass="11827">MITVLEELLPILAHLNANSMNYIHIECDKADIYIESRPHYCDRGRFIVKVDSKAIECNIDEQDGYPRYYYNCFAMATEIDGFCLAKKLTIKSINDKGIENDGT</sequence>
<proteinExistence type="predicted"/>
<keyword evidence="2" id="KW-1185">Reference proteome</keyword>
<gene>
    <name evidence="1" type="ORF">AQUSIP_12540</name>
</gene>
<dbReference type="AlphaFoldDB" id="A0A5E4PHU8"/>
<dbReference type="KEGG" id="asip:AQUSIP_12540"/>
<organism evidence="1 2">
    <name type="scientific">Aquicella siphonis</name>
    <dbReference type="NCBI Taxonomy" id="254247"/>
    <lineage>
        <taxon>Bacteria</taxon>
        <taxon>Pseudomonadati</taxon>
        <taxon>Pseudomonadota</taxon>
        <taxon>Gammaproteobacteria</taxon>
        <taxon>Legionellales</taxon>
        <taxon>Coxiellaceae</taxon>
        <taxon>Aquicella</taxon>
    </lineage>
</organism>
<accession>A0A5E4PHU8</accession>
<reference evidence="1 2" key="1">
    <citation type="submission" date="2019-08" db="EMBL/GenBank/DDBJ databases">
        <authorList>
            <person name="Guy L."/>
        </authorList>
    </citation>
    <scope>NUCLEOTIDE SEQUENCE [LARGE SCALE GENOMIC DNA]</scope>
    <source>
        <strain evidence="1 2">SGT-108</strain>
    </source>
</reference>
<evidence type="ECO:0000313" key="2">
    <source>
        <dbReference type="Proteomes" id="UP000324194"/>
    </source>
</evidence>
<dbReference type="RefSeq" id="WP_148339218.1">
    <property type="nucleotide sequence ID" value="NZ_LR699119.1"/>
</dbReference>
<dbReference type="EMBL" id="LR699119">
    <property type="protein sequence ID" value="VVC75953.1"/>
    <property type="molecule type" value="Genomic_DNA"/>
</dbReference>
<name>A0A5E4PHU8_9COXI</name>